<keyword evidence="1" id="KW-1133">Transmembrane helix</keyword>
<keyword evidence="1" id="KW-0472">Membrane</keyword>
<dbReference type="RefSeq" id="WP_015326931.1">
    <property type="nucleotide sequence ID" value="NC_019978.1"/>
</dbReference>
<dbReference type="EMBL" id="CP003359">
    <property type="protein sequence ID" value="AGB41209.1"/>
    <property type="molecule type" value="Genomic_DNA"/>
</dbReference>
<feature type="transmembrane region" description="Helical" evidence="1">
    <location>
        <begin position="81"/>
        <end position="98"/>
    </location>
</feature>
<keyword evidence="1" id="KW-0812">Transmembrane</keyword>
<keyword evidence="3" id="KW-1185">Reference proteome</keyword>
<reference evidence="3" key="1">
    <citation type="submission" date="2012-02" db="EMBL/GenBank/DDBJ databases">
        <title>The complete genome of Halobacteroides halobius DSM 5150.</title>
        <authorList>
            <person name="Lucas S."/>
            <person name="Copeland A."/>
            <person name="Lapidus A."/>
            <person name="Glavina del Rio T."/>
            <person name="Dalin E."/>
            <person name="Tice H."/>
            <person name="Bruce D."/>
            <person name="Goodwin L."/>
            <person name="Pitluck S."/>
            <person name="Peters L."/>
            <person name="Mikhailova N."/>
            <person name="Gu W."/>
            <person name="Kyrpides N."/>
            <person name="Mavromatis K."/>
            <person name="Ivanova N."/>
            <person name="Brettin T."/>
            <person name="Detter J.C."/>
            <person name="Han C."/>
            <person name="Larimer F."/>
            <person name="Land M."/>
            <person name="Hauser L."/>
            <person name="Markowitz V."/>
            <person name="Cheng J.-F."/>
            <person name="Hugenholtz P."/>
            <person name="Woyke T."/>
            <person name="Wu D."/>
            <person name="Tindall B."/>
            <person name="Pomrenke H."/>
            <person name="Brambilla E."/>
            <person name="Klenk H.-P."/>
            <person name="Eisen J.A."/>
        </authorList>
    </citation>
    <scope>NUCLEOTIDE SEQUENCE [LARGE SCALE GENOMIC DNA]</scope>
    <source>
        <strain evidence="3">ATCC 35273 / DSM 5150 / MD-1</strain>
    </source>
</reference>
<dbReference type="STRING" id="748449.Halha_1263"/>
<name>L0KA07_HALHC</name>
<dbReference type="OrthoDB" id="9988594at2"/>
<feature type="transmembrane region" description="Helical" evidence="1">
    <location>
        <begin position="104"/>
        <end position="120"/>
    </location>
</feature>
<evidence type="ECO:0000313" key="3">
    <source>
        <dbReference type="Proteomes" id="UP000010880"/>
    </source>
</evidence>
<gene>
    <name evidence="2" type="ordered locus">Halha_1263</name>
</gene>
<proteinExistence type="predicted"/>
<feature type="transmembrane region" description="Helical" evidence="1">
    <location>
        <begin position="50"/>
        <end position="69"/>
    </location>
</feature>
<protein>
    <submittedName>
        <fullName evidence="2">Uncharacterized protein</fullName>
    </submittedName>
</protein>
<accession>L0KA07</accession>
<dbReference type="AlphaFoldDB" id="L0KA07"/>
<evidence type="ECO:0000256" key="1">
    <source>
        <dbReference type="SAM" id="Phobius"/>
    </source>
</evidence>
<evidence type="ECO:0000313" key="2">
    <source>
        <dbReference type="EMBL" id="AGB41209.1"/>
    </source>
</evidence>
<dbReference type="HOGENOM" id="CLU_2034813_0_0_9"/>
<organism evidence="2 3">
    <name type="scientific">Halobacteroides halobius (strain ATCC 35273 / DSM 5150 / MD-1)</name>
    <dbReference type="NCBI Taxonomy" id="748449"/>
    <lineage>
        <taxon>Bacteria</taxon>
        <taxon>Bacillati</taxon>
        <taxon>Bacillota</taxon>
        <taxon>Clostridia</taxon>
        <taxon>Halanaerobiales</taxon>
        <taxon>Halobacteroidaceae</taxon>
        <taxon>Halobacteroides</taxon>
    </lineage>
</organism>
<dbReference type="KEGG" id="hhl:Halha_1263"/>
<sequence>MRLGSVDLLFLAANLILVIVTKQLQPKLRQILLLKDSRESVIFSIDKERVLWFILGFGIYIWGMEFLILNSNLILRGVTPILMELAIFSALIVTNLGYRKLGKGISLISLILFFISVVYFV</sequence>
<dbReference type="Proteomes" id="UP000010880">
    <property type="component" value="Chromosome"/>
</dbReference>